<feature type="compositionally biased region" description="Low complexity" evidence="2">
    <location>
        <begin position="87"/>
        <end position="101"/>
    </location>
</feature>
<proteinExistence type="predicted"/>
<dbReference type="GO" id="GO:0032982">
    <property type="term" value="C:myosin filament"/>
    <property type="evidence" value="ECO:0007669"/>
    <property type="project" value="TreeGrafter"/>
</dbReference>
<keyword evidence="4" id="KW-1185">Reference proteome</keyword>
<name>A0A8T3E402_9TELE</name>
<sequence length="853" mass="97104">MCNPRLQGDGSAVLAPAVCPGRNGPAGEPCPTHGRQPLDVPGLDDFVEFLLSSDTSVSAEKPNMDAPLPTPRINEVLAQFRQRVTPGGVAPAVGTGASQSGGAQGAGDLQNELRIKKLEQQVSQLFTQAPSSSSSTTTTTPMRKAKRDIDHTSESEVDSGKENRRSGRRSRLPARRVVTETTRRRPVKDSKARRSESDQETTTTTEPAKPAASPRGKAVSRGPVQHVEAGVSARKGTKITPRAAGVKTISPTEENTYRAILEERDQERERRWKAEQAVKKLTEQLKILQTQASEEKDLQSLALHTTDRLKQLLLKERTERAELQEKEQTAREELSQARSQEDQQQRALRSLEDRLSRGETERAREQAEEMRKTQELENRAAALKREVEIHRASARQHKDKLQQLQELLVSREQVHRSWNRGWSQGAEFREALGREVAAVEERHAQQRAELQEKMAATQKQYADLEDEFRLALTIEATRFAEVREGFDRVSAELAELKAALAKAQQKERQSGALVQDLTAMVKEQKSRIAELIKAKKEAVTELKARVRSLEAGVEEDKRRSVQVELLRQDKSKLLSQLTAQESIIQGLRTERKVWGQELAQQGASLAQDRGRMEARIEVLSTELENQRKQNERDNQALKIKAKMVEDQTDTIRKLKEAVQDRDEQIRGLREESLQAQRKFQKQLEEEAGPVRELSERVELLTLRKEELKQQLEDKEAELEELKQAYSSMNKKWQSKAELLSRLEEQVKRMKEGFDAKQQDLREERDQAVQAQKGVMEKLRSVDDAFRRQLETVQASHQAELFHLANEKQKQIELANQKVSQVEEEMRQLLEETQSNKRAMEEKMRRLTCVLKDF</sequence>
<dbReference type="EMBL" id="JAERUA010000003">
    <property type="protein sequence ID" value="KAI1901345.1"/>
    <property type="molecule type" value="Genomic_DNA"/>
</dbReference>
<comment type="caution">
    <text evidence="3">The sequence shown here is derived from an EMBL/GenBank/DDBJ whole genome shotgun (WGS) entry which is preliminary data.</text>
</comment>
<feature type="coiled-coil region" evidence="1">
    <location>
        <begin position="609"/>
        <end position="759"/>
    </location>
</feature>
<dbReference type="GO" id="GO:0000146">
    <property type="term" value="F:microfilament motor activity"/>
    <property type="evidence" value="ECO:0007669"/>
    <property type="project" value="TreeGrafter"/>
</dbReference>
<protein>
    <recommendedName>
        <fullName evidence="5">Leucine-rich repeat and coiled-coil domain-containing protein 1</fullName>
    </recommendedName>
</protein>
<keyword evidence="1" id="KW-0175">Coiled coil</keyword>
<gene>
    <name evidence="3" type="ORF">AGOR_G00033380</name>
</gene>
<dbReference type="GO" id="GO:0005737">
    <property type="term" value="C:cytoplasm"/>
    <property type="evidence" value="ECO:0007669"/>
    <property type="project" value="TreeGrafter"/>
</dbReference>
<feature type="compositionally biased region" description="Basic and acidic residues" evidence="2">
    <location>
        <begin position="147"/>
        <end position="165"/>
    </location>
</feature>
<feature type="region of interest" description="Disordered" evidence="2">
    <location>
        <begin position="87"/>
        <end position="107"/>
    </location>
</feature>
<evidence type="ECO:0000256" key="2">
    <source>
        <dbReference type="SAM" id="MobiDB-lite"/>
    </source>
</evidence>
<feature type="compositionally biased region" description="Low complexity" evidence="2">
    <location>
        <begin position="131"/>
        <end position="140"/>
    </location>
</feature>
<feature type="region of interest" description="Disordered" evidence="2">
    <location>
        <begin position="124"/>
        <end position="251"/>
    </location>
</feature>
<evidence type="ECO:0000256" key="1">
    <source>
        <dbReference type="SAM" id="Coils"/>
    </source>
</evidence>
<dbReference type="GO" id="GO:0051015">
    <property type="term" value="F:actin filament binding"/>
    <property type="evidence" value="ECO:0007669"/>
    <property type="project" value="TreeGrafter"/>
</dbReference>
<evidence type="ECO:0008006" key="5">
    <source>
        <dbReference type="Google" id="ProtNLM"/>
    </source>
</evidence>
<dbReference type="Proteomes" id="UP000829720">
    <property type="component" value="Unassembled WGS sequence"/>
</dbReference>
<organism evidence="3 4">
    <name type="scientific">Albula goreensis</name>
    <dbReference type="NCBI Taxonomy" id="1534307"/>
    <lineage>
        <taxon>Eukaryota</taxon>
        <taxon>Metazoa</taxon>
        <taxon>Chordata</taxon>
        <taxon>Craniata</taxon>
        <taxon>Vertebrata</taxon>
        <taxon>Euteleostomi</taxon>
        <taxon>Actinopterygii</taxon>
        <taxon>Neopterygii</taxon>
        <taxon>Teleostei</taxon>
        <taxon>Albuliformes</taxon>
        <taxon>Albulidae</taxon>
        <taxon>Albula</taxon>
    </lineage>
</organism>
<feature type="coiled-coil region" evidence="1">
    <location>
        <begin position="804"/>
        <end position="849"/>
    </location>
</feature>
<dbReference type="PANTHER" id="PTHR45615:SF40">
    <property type="entry name" value="MYOSIN HEAVY CHAIN, NON-MUSCLE"/>
    <property type="match status" value="1"/>
</dbReference>
<accession>A0A8T3E402</accession>
<feature type="compositionally biased region" description="Low complexity" evidence="2">
    <location>
        <begin position="200"/>
        <end position="214"/>
    </location>
</feature>
<evidence type="ECO:0000313" key="3">
    <source>
        <dbReference type="EMBL" id="KAI1901345.1"/>
    </source>
</evidence>
<dbReference type="OrthoDB" id="7451790at2759"/>
<feature type="compositionally biased region" description="Basic and acidic residues" evidence="2">
    <location>
        <begin position="177"/>
        <end position="197"/>
    </location>
</feature>
<evidence type="ECO:0000313" key="4">
    <source>
        <dbReference type="Proteomes" id="UP000829720"/>
    </source>
</evidence>
<feature type="region of interest" description="Disordered" evidence="2">
    <location>
        <begin position="321"/>
        <end position="372"/>
    </location>
</feature>
<dbReference type="GO" id="GO:0016460">
    <property type="term" value="C:myosin II complex"/>
    <property type="evidence" value="ECO:0007669"/>
    <property type="project" value="TreeGrafter"/>
</dbReference>
<dbReference type="PANTHER" id="PTHR45615">
    <property type="entry name" value="MYOSIN HEAVY CHAIN, NON-MUSCLE"/>
    <property type="match status" value="1"/>
</dbReference>
<dbReference type="AlphaFoldDB" id="A0A8T3E402"/>
<reference evidence="3" key="1">
    <citation type="submission" date="2021-01" db="EMBL/GenBank/DDBJ databases">
        <authorList>
            <person name="Zahm M."/>
            <person name="Roques C."/>
            <person name="Cabau C."/>
            <person name="Klopp C."/>
            <person name="Donnadieu C."/>
            <person name="Jouanno E."/>
            <person name="Lampietro C."/>
            <person name="Louis A."/>
            <person name="Herpin A."/>
            <person name="Echchiki A."/>
            <person name="Berthelot C."/>
            <person name="Parey E."/>
            <person name="Roest-Crollius H."/>
            <person name="Braasch I."/>
            <person name="Postlethwait J."/>
            <person name="Bobe J."/>
            <person name="Montfort J."/>
            <person name="Bouchez O."/>
            <person name="Begum T."/>
            <person name="Mejri S."/>
            <person name="Adams A."/>
            <person name="Chen W.-J."/>
            <person name="Guiguen Y."/>
        </authorList>
    </citation>
    <scope>NUCLEOTIDE SEQUENCE</scope>
    <source>
        <tissue evidence="3">Blood</tissue>
    </source>
</reference>